<protein>
    <recommendedName>
        <fullName evidence="5">DUF4175 family protein</fullName>
    </recommendedName>
</protein>
<feature type="coiled-coil region" evidence="1">
    <location>
        <begin position="457"/>
        <end position="508"/>
    </location>
</feature>
<feature type="coiled-coil region" evidence="1">
    <location>
        <begin position="675"/>
        <end position="709"/>
    </location>
</feature>
<evidence type="ECO:0000256" key="1">
    <source>
        <dbReference type="SAM" id="Coils"/>
    </source>
</evidence>
<comment type="caution">
    <text evidence="3">The sequence shown here is derived from an EMBL/GenBank/DDBJ whole genome shotgun (WGS) entry which is preliminary data.</text>
</comment>
<feature type="transmembrane region" description="Helical" evidence="2">
    <location>
        <begin position="21"/>
        <end position="45"/>
    </location>
</feature>
<feature type="coiled-coil region" evidence="1">
    <location>
        <begin position="574"/>
        <end position="631"/>
    </location>
</feature>
<keyword evidence="2" id="KW-0472">Membrane</keyword>
<proteinExistence type="predicted"/>
<keyword evidence="2" id="KW-0812">Transmembrane</keyword>
<evidence type="ECO:0000313" key="3">
    <source>
        <dbReference type="EMBL" id="RKX71397.1"/>
    </source>
</evidence>
<evidence type="ECO:0008006" key="5">
    <source>
        <dbReference type="Google" id="ProtNLM"/>
    </source>
</evidence>
<keyword evidence="1" id="KW-0175">Coiled coil</keyword>
<dbReference type="EMBL" id="QNBE01000010">
    <property type="protein sequence ID" value="RKX71397.1"/>
    <property type="molecule type" value="Genomic_DNA"/>
</dbReference>
<evidence type="ECO:0000313" key="4">
    <source>
        <dbReference type="Proteomes" id="UP000268469"/>
    </source>
</evidence>
<reference evidence="3 4" key="1">
    <citation type="submission" date="2018-06" db="EMBL/GenBank/DDBJ databases">
        <title>Extensive metabolic versatility and redundancy in microbially diverse, dynamic hydrothermal sediments.</title>
        <authorList>
            <person name="Dombrowski N."/>
            <person name="Teske A."/>
            <person name="Baker B.J."/>
        </authorList>
    </citation>
    <scope>NUCLEOTIDE SEQUENCE [LARGE SCALE GENOMIC DNA]</scope>
    <source>
        <strain evidence="3">B36_G15</strain>
    </source>
</reference>
<keyword evidence="2" id="KW-1133">Transmembrane helix</keyword>
<gene>
    <name evidence="3" type="ORF">DRP53_01810</name>
</gene>
<accession>A0A660SKY4</accession>
<dbReference type="AlphaFoldDB" id="A0A660SKY4"/>
<evidence type="ECO:0000256" key="2">
    <source>
        <dbReference type="SAM" id="Phobius"/>
    </source>
</evidence>
<name>A0A660SKY4_UNCW3</name>
<organism evidence="3 4">
    <name type="scientific">candidate division WOR-3 bacterium</name>
    <dbReference type="NCBI Taxonomy" id="2052148"/>
    <lineage>
        <taxon>Bacteria</taxon>
        <taxon>Bacteria division WOR-3</taxon>
    </lineage>
</organism>
<feature type="transmembrane region" description="Helical" evidence="2">
    <location>
        <begin position="126"/>
        <end position="149"/>
    </location>
</feature>
<dbReference type="Proteomes" id="UP000268469">
    <property type="component" value="Unassembled WGS sequence"/>
</dbReference>
<sequence length="1003" mass="117167">MIKEFLKRYRKKYVLKSILDLMLTEIAIGSGILLFTSILIIPYYYLLPLLILPILFFSIPNLKQVAGQIEISYPQLKDKLRVALDLEEGEFRDEGYSLELIERFITEVKSTLTTCSPHPELKRASWVWGIRILSIVSLFLLGVLFPGLLRYNLNPSLKISISPPGGTFLPDTTISFTINVMGPIQPDQGRFVFRGKKRIEIPVRLQEGRGEVRLEIKEGKIQFLALRNRSPEYELRIKPRPRLDSIISVVTFPPYTAIPKLRTKARLITAIQGSRVQITTFLTPNHKVTYYYNGKSHSKKWLRLTLSKDLTVRVRTDWGSEDSIRFIVLKDLAPSVVIFRPGSDIDLPRSMRLDLGVRTSDDFRVCDARLCIRVKDKEQIVEFPLQPAPEETIFYGWDLTNLNLLPGDTVHYSVVAHDDIQSGRSPTYRIFFPTLTQIYEEVEKGEEYLTKEIDWLSEEAGNRLKDLDRIREDLLRKRKLSWAEQQKIEKIVKGRKELVNRIEALKEKWGEILDRIANLHFIDEELVSRLEEVNQLLREIAPEQYSLAMDKLKEMAQQNPARFYQVLDRLLEDQRFLKESLDRTVELLKRLRDEEYLRKLKELADELVEKEKRAEEEIKAHSEEAKRLSGEIESEIGELKRKITFPPEGLRSTLEAIKGRLDTMDLDRLASSQSRAAEEERWEEAKLTAEELKRALSQIRNDLKAMYQQTIARRREEIRRRIERRITQLIKISEDQELVVKKMDLEAELAIRRNLTAIAESIIEDRKLSLHIPASVPLVLARSLSELDSIIEGYRYGLKIRQNPRTVLGRINRAAELLLIALMNLMKGGSPSGLDAFQQMLSSIAQKQMAIGQTLINLLPIPATGMSAELKQKLEALAKEQQALRRKVEQFAGYDEFARMLAREMKRIEEDLFRYRVDRRLIERQQKLIRRLLDYERSIRSDKAEKRRWAEVGEDIERESPLTEIRQHRDLLREMIMKELRSPYPSEYQHYIRRYYRLLLEAQ</sequence>